<dbReference type="CDD" id="cd02440">
    <property type="entry name" value="AdoMet_MTases"/>
    <property type="match status" value="1"/>
</dbReference>
<dbReference type="EMBL" id="JABSTR010000004">
    <property type="protein sequence ID" value="KAH9367985.1"/>
    <property type="molecule type" value="Genomic_DNA"/>
</dbReference>
<reference evidence="2 3" key="1">
    <citation type="journal article" date="2020" name="Cell">
        <title>Large-Scale Comparative Analyses of Tick Genomes Elucidate Their Genetic Diversity and Vector Capacities.</title>
        <authorList>
            <consortium name="Tick Genome and Microbiome Consortium (TIGMIC)"/>
            <person name="Jia N."/>
            <person name="Wang J."/>
            <person name="Shi W."/>
            <person name="Du L."/>
            <person name="Sun Y."/>
            <person name="Zhan W."/>
            <person name="Jiang J.F."/>
            <person name="Wang Q."/>
            <person name="Zhang B."/>
            <person name="Ji P."/>
            <person name="Bell-Sakyi L."/>
            <person name="Cui X.M."/>
            <person name="Yuan T.T."/>
            <person name="Jiang B.G."/>
            <person name="Yang W.F."/>
            <person name="Lam T.T."/>
            <person name="Chang Q.C."/>
            <person name="Ding S.J."/>
            <person name="Wang X.J."/>
            <person name="Zhu J.G."/>
            <person name="Ruan X.D."/>
            <person name="Zhao L."/>
            <person name="Wei J.T."/>
            <person name="Ye R.Z."/>
            <person name="Que T.C."/>
            <person name="Du C.H."/>
            <person name="Zhou Y.H."/>
            <person name="Cheng J.X."/>
            <person name="Dai P.F."/>
            <person name="Guo W.B."/>
            <person name="Han X.H."/>
            <person name="Huang E.J."/>
            <person name="Li L.F."/>
            <person name="Wei W."/>
            <person name="Gao Y.C."/>
            <person name="Liu J.Z."/>
            <person name="Shao H.Z."/>
            <person name="Wang X."/>
            <person name="Wang C.C."/>
            <person name="Yang T.C."/>
            <person name="Huo Q.B."/>
            <person name="Li W."/>
            <person name="Chen H.Y."/>
            <person name="Chen S.E."/>
            <person name="Zhou L.G."/>
            <person name="Ni X.B."/>
            <person name="Tian J.H."/>
            <person name="Sheng Y."/>
            <person name="Liu T."/>
            <person name="Pan Y.S."/>
            <person name="Xia L.Y."/>
            <person name="Li J."/>
            <person name="Zhao F."/>
            <person name="Cao W.C."/>
        </authorList>
    </citation>
    <scope>NUCLEOTIDE SEQUENCE [LARGE SCALE GENOMIC DNA]</scope>
    <source>
        <strain evidence="2">HaeL-2018</strain>
    </source>
</reference>
<proteinExistence type="predicted"/>
<dbReference type="Proteomes" id="UP000821853">
    <property type="component" value="Chromosome 2"/>
</dbReference>
<sequence length="259" mass="29348">MLFKFVQFKLPNSEQHQYLDVGCGPGNFTEDTLLAIASPCRRIVGVDRAAAMVDCAREHSSHPSISYERLDIELDDPQFLVDKYGQFDRAYSFMVMQCVRDLPRAYRNLFQLLKEGGECALVSVAGTVITDVMYLLSCMDQWKDFVPDPREVYAERYSYSGKVVEKGCLAAEKAAVAAAGLELVSCKVYDSLWTLPVVDAWIDYYVPIFKLDAKIPEHKRSAFRDELRSLLLERSTCTEKGCSMKRTMVVVHAQKPARD</sequence>
<comment type="caution">
    <text evidence="2">The sequence shown here is derived from an EMBL/GenBank/DDBJ whole genome shotgun (WGS) entry which is preliminary data.</text>
</comment>
<gene>
    <name evidence="2" type="ORF">HPB48_017468</name>
</gene>
<evidence type="ECO:0000313" key="2">
    <source>
        <dbReference type="EMBL" id="KAH9367985.1"/>
    </source>
</evidence>
<dbReference type="PANTHER" id="PTHR43861:SF1">
    <property type="entry name" value="TRANS-ACONITATE 2-METHYLTRANSFERASE"/>
    <property type="match status" value="1"/>
</dbReference>
<dbReference type="OrthoDB" id="6490128at2759"/>
<evidence type="ECO:0000313" key="3">
    <source>
        <dbReference type="Proteomes" id="UP000821853"/>
    </source>
</evidence>
<organism evidence="2 3">
    <name type="scientific">Haemaphysalis longicornis</name>
    <name type="common">Bush tick</name>
    <dbReference type="NCBI Taxonomy" id="44386"/>
    <lineage>
        <taxon>Eukaryota</taxon>
        <taxon>Metazoa</taxon>
        <taxon>Ecdysozoa</taxon>
        <taxon>Arthropoda</taxon>
        <taxon>Chelicerata</taxon>
        <taxon>Arachnida</taxon>
        <taxon>Acari</taxon>
        <taxon>Parasitiformes</taxon>
        <taxon>Ixodida</taxon>
        <taxon>Ixodoidea</taxon>
        <taxon>Ixodidae</taxon>
        <taxon>Haemaphysalinae</taxon>
        <taxon>Haemaphysalis</taxon>
    </lineage>
</organism>
<feature type="domain" description="Methyltransferase type 12" evidence="1">
    <location>
        <begin position="19"/>
        <end position="118"/>
    </location>
</feature>
<dbReference type="InterPro" id="IPR013217">
    <property type="entry name" value="Methyltransf_12"/>
</dbReference>
<dbReference type="Gene3D" id="3.40.50.150">
    <property type="entry name" value="Vaccinia Virus protein VP39"/>
    <property type="match status" value="1"/>
</dbReference>
<accession>A0A9J6G004</accession>
<dbReference type="Pfam" id="PF08242">
    <property type="entry name" value="Methyltransf_12"/>
    <property type="match status" value="1"/>
</dbReference>
<keyword evidence="3" id="KW-1185">Reference proteome</keyword>
<protein>
    <recommendedName>
        <fullName evidence="1">Methyltransferase type 12 domain-containing protein</fullName>
    </recommendedName>
</protein>
<dbReference type="AlphaFoldDB" id="A0A9J6G004"/>
<dbReference type="InterPro" id="IPR029063">
    <property type="entry name" value="SAM-dependent_MTases_sf"/>
</dbReference>
<dbReference type="VEuPathDB" id="VectorBase:HLOH_049659"/>
<evidence type="ECO:0000259" key="1">
    <source>
        <dbReference type="Pfam" id="PF08242"/>
    </source>
</evidence>
<name>A0A9J6G004_HAELO</name>
<dbReference type="SUPFAM" id="SSF53335">
    <property type="entry name" value="S-adenosyl-L-methionine-dependent methyltransferases"/>
    <property type="match status" value="1"/>
</dbReference>
<dbReference type="PANTHER" id="PTHR43861">
    <property type="entry name" value="TRANS-ACONITATE 2-METHYLTRANSFERASE-RELATED"/>
    <property type="match status" value="1"/>
</dbReference>